<accession>A0A446BUT9</accession>
<protein>
    <submittedName>
        <fullName evidence="2">97b32b3e-7f44-45b9-b241-d04baffe7db9</fullName>
    </submittedName>
</protein>
<gene>
    <name evidence="2" type="ORF">TT172_LOCUS8731</name>
</gene>
<evidence type="ECO:0000256" key="1">
    <source>
        <dbReference type="SAM" id="MobiDB-lite"/>
    </source>
</evidence>
<evidence type="ECO:0000313" key="3">
    <source>
        <dbReference type="Proteomes" id="UP000289323"/>
    </source>
</evidence>
<feature type="compositionally biased region" description="Basic and acidic residues" evidence="1">
    <location>
        <begin position="272"/>
        <end position="296"/>
    </location>
</feature>
<feature type="region of interest" description="Disordered" evidence="1">
    <location>
        <begin position="176"/>
        <end position="206"/>
    </location>
</feature>
<proteinExistence type="predicted"/>
<dbReference type="AlphaFoldDB" id="A0A446BUT9"/>
<evidence type="ECO:0000313" key="2">
    <source>
        <dbReference type="EMBL" id="SPQ26312.1"/>
    </source>
</evidence>
<sequence length="366" mass="41391">MPTCHVDLAPLNATSQVVLRPVSTARNEHPLVRLLSLAAVACAAINWDVYEYGVVPSFQWSNPFPSDGTDPGGYDIHCKASGTFHARLYKLRDLPLEPPLGLAPWEGAISDFISRRDYPGSWDGVDHKGLDREVVVMEWVDVPAAVRDWIEEQQRDESEANDKKWLFGVFEKPRREGEKVHGTVPPRPTAPVGSAGSSSSSSSDLHNLAKYKSRVIEHGVLAWPVDHTKPDRDKGQRDMTFKIQAMSVSESEDGKRARLMWEKLHRAIKRNERRQQREERLKARKEMEEGRVKDELSPSPGNRPGSDLVVDHVPLKGTISSTFTVRAQADHPTQRAWCIEYMQAVWPRNPWICPCGYMRTVVQTMQ</sequence>
<dbReference type="Proteomes" id="UP000289323">
    <property type="component" value="Unassembled WGS sequence"/>
</dbReference>
<dbReference type="EMBL" id="OUUZ01000016">
    <property type="protein sequence ID" value="SPQ26312.1"/>
    <property type="molecule type" value="Genomic_DNA"/>
</dbReference>
<organism evidence="2 3">
    <name type="scientific">Thermothielavioides terrestris</name>
    <dbReference type="NCBI Taxonomy" id="2587410"/>
    <lineage>
        <taxon>Eukaryota</taxon>
        <taxon>Fungi</taxon>
        <taxon>Dikarya</taxon>
        <taxon>Ascomycota</taxon>
        <taxon>Pezizomycotina</taxon>
        <taxon>Sordariomycetes</taxon>
        <taxon>Sordariomycetidae</taxon>
        <taxon>Sordariales</taxon>
        <taxon>Chaetomiaceae</taxon>
        <taxon>Thermothielavioides</taxon>
    </lineage>
</organism>
<name>A0A446BUT9_9PEZI</name>
<reference evidence="2 3" key="1">
    <citation type="submission" date="2018-04" db="EMBL/GenBank/DDBJ databases">
        <authorList>
            <person name="Huttner S."/>
            <person name="Dainat J."/>
        </authorList>
    </citation>
    <scope>NUCLEOTIDE SEQUENCE [LARGE SCALE GENOMIC DNA]</scope>
</reference>
<feature type="region of interest" description="Disordered" evidence="1">
    <location>
        <begin position="272"/>
        <end position="307"/>
    </location>
</feature>